<evidence type="ECO:0008006" key="3">
    <source>
        <dbReference type="Google" id="ProtNLM"/>
    </source>
</evidence>
<dbReference type="SUPFAM" id="SSF55729">
    <property type="entry name" value="Acyl-CoA N-acyltransferases (Nat)"/>
    <property type="match status" value="1"/>
</dbReference>
<proteinExistence type="predicted"/>
<dbReference type="Proteomes" id="UP000469185">
    <property type="component" value="Unassembled WGS sequence"/>
</dbReference>
<sequence>MWIGFYRPADRYDLWEAYAEGARRTYRQYGAEHALTLLPADPESATPVFAVVRDDDGKVIAGWYANGPLKAVNQAFAPSEFAADPVSATMIAEWVNHVLPDGAIELKAGWVDSEAQQKGALANLVARSFVHGLHFFGVRYAFGTVAQHAARRWSGAGARPLPGIPPTAYPDERYLTSFYHWDVKSAFRYSTPEQRRLFIGDLQHTQPVPAAEALHGVAA</sequence>
<dbReference type="EMBL" id="JAAGOB010000017">
    <property type="protein sequence ID" value="NED98181.1"/>
    <property type="molecule type" value="Genomic_DNA"/>
</dbReference>
<accession>A0A6N9YT14</accession>
<dbReference type="AlphaFoldDB" id="A0A6N9YT14"/>
<protein>
    <recommendedName>
        <fullName evidence="3">GNAT family N-acetyltransferase</fullName>
    </recommendedName>
</protein>
<reference evidence="1 2" key="1">
    <citation type="submission" date="2020-02" db="EMBL/GenBank/DDBJ databases">
        <authorList>
            <person name="Li X.-J."/>
            <person name="Feng X.-M."/>
        </authorList>
    </citation>
    <scope>NUCLEOTIDE SEQUENCE [LARGE SCALE GENOMIC DNA]</scope>
    <source>
        <strain evidence="1 2">CGMCC 4.7225</strain>
    </source>
</reference>
<name>A0A6N9YT14_9ACTN</name>
<gene>
    <name evidence="1" type="ORF">G1H11_23045</name>
</gene>
<evidence type="ECO:0000313" key="1">
    <source>
        <dbReference type="EMBL" id="NED98181.1"/>
    </source>
</evidence>
<comment type="caution">
    <text evidence="1">The sequence shown here is derived from an EMBL/GenBank/DDBJ whole genome shotgun (WGS) entry which is preliminary data.</text>
</comment>
<dbReference type="RefSeq" id="WP_163820972.1">
    <property type="nucleotide sequence ID" value="NZ_JAAGOB010000017.1"/>
</dbReference>
<dbReference type="InterPro" id="IPR016181">
    <property type="entry name" value="Acyl_CoA_acyltransferase"/>
</dbReference>
<keyword evidence="2" id="KW-1185">Reference proteome</keyword>
<organism evidence="1 2">
    <name type="scientific">Phytoactinopolyspora alkaliphila</name>
    <dbReference type="NCBI Taxonomy" id="1783498"/>
    <lineage>
        <taxon>Bacteria</taxon>
        <taxon>Bacillati</taxon>
        <taxon>Actinomycetota</taxon>
        <taxon>Actinomycetes</taxon>
        <taxon>Jiangellales</taxon>
        <taxon>Jiangellaceae</taxon>
        <taxon>Phytoactinopolyspora</taxon>
    </lineage>
</organism>
<evidence type="ECO:0000313" key="2">
    <source>
        <dbReference type="Proteomes" id="UP000469185"/>
    </source>
</evidence>